<reference evidence="3" key="1">
    <citation type="submission" date="2025-08" db="UniProtKB">
        <authorList>
            <consortium name="RefSeq"/>
        </authorList>
    </citation>
    <scope>IDENTIFICATION</scope>
    <source>
        <tissue evidence="3">Muscle</tissue>
    </source>
</reference>
<keyword evidence="2" id="KW-1185">Reference proteome</keyword>
<evidence type="ECO:0000313" key="3">
    <source>
        <dbReference type="RefSeq" id="XP_013782432.2"/>
    </source>
</evidence>
<evidence type="ECO:0000313" key="2">
    <source>
        <dbReference type="Proteomes" id="UP000694941"/>
    </source>
</evidence>
<sequence length="196" mass="22347">MTFKINRTWDDHLVDHAPVSIDLSRDSTKGLVIMKVNAPFFNDPTSPEGPPGEPFFKLWDYEVVEAFFLAKDDKYLEVELSPHGQHLLLLLNGRRNAIKHSLPLNYTTTISFDQWTGIAEIPVDYFPPNVDRFNAYAIHGSGKDRMYESLYPVPSGSHTSADFHRLEYFRPIPFTQLIPNNAGSPLSEVWRKALGQ</sequence>
<dbReference type="PANTHER" id="PTHR31475">
    <property type="entry name" value="UPF0462 PROTEIN"/>
    <property type="match status" value="1"/>
</dbReference>
<dbReference type="PANTHER" id="PTHR31475:SF5">
    <property type="entry name" value="UPF0462 PROTEIN C4ORF33 HOMOLOG"/>
    <property type="match status" value="1"/>
</dbReference>
<proteinExistence type="inferred from homology"/>
<organism evidence="2 3">
    <name type="scientific">Limulus polyphemus</name>
    <name type="common">Atlantic horseshoe crab</name>
    <dbReference type="NCBI Taxonomy" id="6850"/>
    <lineage>
        <taxon>Eukaryota</taxon>
        <taxon>Metazoa</taxon>
        <taxon>Ecdysozoa</taxon>
        <taxon>Arthropoda</taxon>
        <taxon>Chelicerata</taxon>
        <taxon>Merostomata</taxon>
        <taxon>Xiphosura</taxon>
        <taxon>Limulidae</taxon>
        <taxon>Limulus</taxon>
    </lineage>
</organism>
<protein>
    <submittedName>
        <fullName evidence="3">UPF0462 protein C4orf33 homolog</fullName>
    </submittedName>
</protein>
<name>A0ABM1BI28_LIMPO</name>
<gene>
    <name evidence="3" type="primary">LOC106466683</name>
</gene>
<comment type="similarity">
    <text evidence="1">Belongs to the UPF0462 family.</text>
</comment>
<dbReference type="RefSeq" id="XP_013782432.2">
    <property type="nucleotide sequence ID" value="XM_013926978.2"/>
</dbReference>
<accession>A0ABM1BI28</accession>
<evidence type="ECO:0000256" key="1">
    <source>
        <dbReference type="ARBA" id="ARBA00038085"/>
    </source>
</evidence>
<dbReference type="GeneID" id="106466683"/>
<dbReference type="Gene3D" id="2.60.40.1190">
    <property type="match status" value="1"/>
</dbReference>
<dbReference type="Proteomes" id="UP000694941">
    <property type="component" value="Unplaced"/>
</dbReference>